<dbReference type="GeneID" id="9055109"/>
<organism evidence="3">
    <name type="scientific">Perkinsus marinus (strain ATCC 50983 / TXsc)</name>
    <dbReference type="NCBI Taxonomy" id="423536"/>
    <lineage>
        <taxon>Eukaryota</taxon>
        <taxon>Sar</taxon>
        <taxon>Alveolata</taxon>
        <taxon>Perkinsozoa</taxon>
        <taxon>Perkinsea</taxon>
        <taxon>Perkinsida</taxon>
        <taxon>Perkinsidae</taxon>
        <taxon>Perkinsus</taxon>
    </lineage>
</organism>
<feature type="region of interest" description="Disordered" evidence="1">
    <location>
        <begin position="133"/>
        <end position="165"/>
    </location>
</feature>
<proteinExistence type="predicted"/>
<sequence>MVCSFATFDATNVLSSGALSKEVDYSDGSKPEVPAPPRASVVLNMILNEEGRDQLNQQQEPLVALLNLKAQNLGLGLKIASRGFSQPSFITKTKVLTTCAAPVSSDVERNLPDAAKIGEVTTENAKYAIVPDTTSSEDEEEVVTPEPPIKKQKTHSGALLKNAPHDTSTLMRKKRVFIQGLRCRGVQCNVSAAY</sequence>
<evidence type="ECO:0000313" key="3">
    <source>
        <dbReference type="Proteomes" id="UP000007800"/>
    </source>
</evidence>
<dbReference type="Proteomes" id="UP000007800">
    <property type="component" value="Unassembled WGS sequence"/>
</dbReference>
<gene>
    <name evidence="2" type="ORF">Pmar_PMAR008987</name>
</gene>
<reference evidence="2 3" key="1">
    <citation type="submission" date="2008-07" db="EMBL/GenBank/DDBJ databases">
        <authorList>
            <person name="El-Sayed N."/>
            <person name="Caler E."/>
            <person name="Inman J."/>
            <person name="Amedeo P."/>
            <person name="Hass B."/>
            <person name="Wortman J."/>
        </authorList>
    </citation>
    <scope>NUCLEOTIDE SEQUENCE [LARGE SCALE GENOMIC DNA]</scope>
    <source>
        <strain evidence="3">ATCC 50983 / TXsc</strain>
    </source>
</reference>
<keyword evidence="3" id="KW-1185">Reference proteome</keyword>
<dbReference type="AlphaFoldDB" id="C5LM74"/>
<dbReference type="RefSeq" id="XP_002769487.1">
    <property type="nucleotide sequence ID" value="XM_002769441.1"/>
</dbReference>
<name>C5LM74_PERM5</name>
<dbReference type="InParanoid" id="C5LM74"/>
<protein>
    <submittedName>
        <fullName evidence="2">Uncharacterized protein</fullName>
    </submittedName>
</protein>
<evidence type="ECO:0000313" key="2">
    <source>
        <dbReference type="EMBL" id="EER02205.1"/>
    </source>
</evidence>
<dbReference type="EMBL" id="GG683392">
    <property type="protein sequence ID" value="EER02205.1"/>
    <property type="molecule type" value="Genomic_DNA"/>
</dbReference>
<evidence type="ECO:0000256" key="1">
    <source>
        <dbReference type="SAM" id="MobiDB-lite"/>
    </source>
</evidence>
<accession>C5LM74</accession>